<dbReference type="AlphaFoldDB" id="A0A2W7NGZ2"/>
<evidence type="ECO:0000313" key="7">
    <source>
        <dbReference type="Proteomes" id="UP000248916"/>
    </source>
</evidence>
<comment type="similarity">
    <text evidence="2">Belongs to the flavin monoamine oxidase family.</text>
</comment>
<reference evidence="6 7" key="1">
    <citation type="submission" date="2018-06" db="EMBL/GenBank/DDBJ databases">
        <title>Genomic Encyclopedia of Archaeal and Bacterial Type Strains, Phase II (KMG-II): from individual species to whole genera.</title>
        <authorList>
            <person name="Goeker M."/>
        </authorList>
    </citation>
    <scope>NUCLEOTIDE SEQUENCE [LARGE SCALE GENOMIC DNA]</scope>
    <source>
        <strain evidence="6 7">DSM 22009</strain>
    </source>
</reference>
<evidence type="ECO:0000313" key="6">
    <source>
        <dbReference type="EMBL" id="PZX15954.1"/>
    </source>
</evidence>
<evidence type="ECO:0000256" key="1">
    <source>
        <dbReference type="ARBA" id="ARBA00001974"/>
    </source>
</evidence>
<evidence type="ECO:0000256" key="4">
    <source>
        <dbReference type="PIRSR" id="PIRSR601613-1"/>
    </source>
</evidence>
<comment type="caution">
    <text evidence="6">The sequence shown here is derived from an EMBL/GenBank/DDBJ whole genome shotgun (WGS) entry which is preliminary data.</text>
</comment>
<dbReference type="Gene3D" id="1.10.405.10">
    <property type="entry name" value="Guanine Nucleotide Dissociation Inhibitor, domain 1"/>
    <property type="match status" value="1"/>
</dbReference>
<name>A0A2W7NGZ2_9RHOB</name>
<dbReference type="SUPFAM" id="SSF51905">
    <property type="entry name" value="FAD/NAD(P)-binding domain"/>
    <property type="match status" value="1"/>
</dbReference>
<dbReference type="Gene3D" id="3.50.50.60">
    <property type="entry name" value="FAD/NAD(P)-binding domain"/>
    <property type="match status" value="1"/>
</dbReference>
<dbReference type="Proteomes" id="UP000248916">
    <property type="component" value="Unassembled WGS sequence"/>
</dbReference>
<dbReference type="GO" id="GO:0016491">
    <property type="term" value="F:oxidoreductase activity"/>
    <property type="evidence" value="ECO:0007669"/>
    <property type="project" value="UniProtKB-KW"/>
</dbReference>
<protein>
    <submittedName>
        <fullName evidence="6">Monoamine oxidase</fullName>
    </submittedName>
</protein>
<dbReference type="InterPro" id="IPR036188">
    <property type="entry name" value="FAD/NAD-bd_sf"/>
</dbReference>
<feature type="binding site" evidence="4">
    <location>
        <position position="339"/>
    </location>
    <ligand>
        <name>substrate</name>
    </ligand>
</feature>
<dbReference type="PRINTS" id="PR00757">
    <property type="entry name" value="AMINEOXDASEF"/>
</dbReference>
<accession>A0A2W7NGZ2</accession>
<dbReference type="InterPro" id="IPR050703">
    <property type="entry name" value="Flavin_MAO"/>
</dbReference>
<feature type="domain" description="Amine oxidase" evidence="5">
    <location>
        <begin position="11"/>
        <end position="445"/>
    </location>
</feature>
<comment type="cofactor">
    <cofactor evidence="1">
        <name>FAD</name>
        <dbReference type="ChEBI" id="CHEBI:57692"/>
    </cofactor>
</comment>
<evidence type="ECO:0000256" key="3">
    <source>
        <dbReference type="ARBA" id="ARBA00023002"/>
    </source>
</evidence>
<proteinExistence type="inferred from homology"/>
<dbReference type="Gene3D" id="3.90.660.10">
    <property type="match status" value="1"/>
</dbReference>
<organism evidence="6 7">
    <name type="scientific">Palleronia aestuarii</name>
    <dbReference type="NCBI Taxonomy" id="568105"/>
    <lineage>
        <taxon>Bacteria</taxon>
        <taxon>Pseudomonadati</taxon>
        <taxon>Pseudomonadota</taxon>
        <taxon>Alphaproteobacteria</taxon>
        <taxon>Rhodobacterales</taxon>
        <taxon>Roseobacteraceae</taxon>
        <taxon>Palleronia</taxon>
    </lineage>
</organism>
<evidence type="ECO:0000256" key="2">
    <source>
        <dbReference type="ARBA" id="ARBA00005995"/>
    </source>
</evidence>
<keyword evidence="7" id="KW-1185">Reference proteome</keyword>
<dbReference type="InterPro" id="IPR002937">
    <property type="entry name" value="Amino_oxidase"/>
</dbReference>
<keyword evidence="3" id="KW-0560">Oxidoreductase</keyword>
<feature type="binding site" evidence="4">
    <location>
        <begin position="32"/>
        <end position="33"/>
    </location>
    <ligand>
        <name>FAD</name>
        <dbReference type="ChEBI" id="CHEBI:57692"/>
    </ligand>
</feature>
<feature type="binding site" evidence="4">
    <location>
        <position position="422"/>
    </location>
    <ligand>
        <name>FAD</name>
        <dbReference type="ChEBI" id="CHEBI:57692"/>
    </ligand>
</feature>
<dbReference type="Pfam" id="PF01593">
    <property type="entry name" value="Amino_oxidase"/>
    <property type="match status" value="1"/>
</dbReference>
<dbReference type="SUPFAM" id="SSF54373">
    <property type="entry name" value="FAD-linked reductases, C-terminal domain"/>
    <property type="match status" value="1"/>
</dbReference>
<evidence type="ECO:0000259" key="5">
    <source>
        <dbReference type="Pfam" id="PF01593"/>
    </source>
</evidence>
<sequence>MLGTLIIGAGFAGLSAAETLEKRGDGSFVVLEARDRVGGRTKRGMLGDLPVDLGGMWMAPSQTELARLAETRRVRTYPTYLDGKAIFQFGGRQRLGQREELGPLLGLRGGIGYLLARRHLGRLMEPLDCARPWAHPDAARLDATTVDSWIRENIGNRLLRSAFRTVTATLFCAEPSQISLLFFLHYLKSAGGLDVLISADEGGAQNLLFHGGLHQLSRMMAADLGQRVHLRSPIDAIEWGPGHVTARSGARSWTARNAIVTVPPTMLDTITFTPELPRAKMALHDRLVMGSALKFWVMYDRPFWREAGLNGTILSDEAPATPIMDVSPPGQKRGLLVGFFDGDEAIRHADMTRRERSRIVIDVLVAHLGEQARTPLAYLDQDWRAEEWSRGCYGAFAPPGVLSSYGAHLSAPVGPIHWAGTETSDVWTGYVEGAIRSGQRAAAEVAAPNALAISA</sequence>
<dbReference type="RefSeq" id="WP_170133919.1">
    <property type="nucleotide sequence ID" value="NZ_QKZL01000008.1"/>
</dbReference>
<gene>
    <name evidence="6" type="ORF">LX81_02224</name>
</gene>
<dbReference type="InterPro" id="IPR001613">
    <property type="entry name" value="Flavin_amine_oxidase"/>
</dbReference>
<dbReference type="PANTHER" id="PTHR43563:SF1">
    <property type="entry name" value="AMINE OXIDASE [FLAVIN-CONTAINING] B"/>
    <property type="match status" value="1"/>
</dbReference>
<dbReference type="PANTHER" id="PTHR43563">
    <property type="entry name" value="AMINE OXIDASE"/>
    <property type="match status" value="1"/>
</dbReference>
<dbReference type="EMBL" id="QKZL01000008">
    <property type="protein sequence ID" value="PZX15954.1"/>
    <property type="molecule type" value="Genomic_DNA"/>
</dbReference>